<sequence length="90" mass="10522">MLFWLQTIFCSIQILDRNLLLDLNNTSGFLKTLENIGLCENEGLQQKNTELTTTEDKKFYENRSNSNILDDLTDFIDESFNNGYDYLDII</sequence>
<accession>A0A0F9WAQ1</accession>
<dbReference type="VEuPathDB" id="MicrosporidiaDB:AAJ76_1440002077"/>
<gene>
    <name evidence="1" type="ORF">AAJ76_1440002077</name>
</gene>
<dbReference type="GeneID" id="36318964"/>
<dbReference type="RefSeq" id="XP_024329747.1">
    <property type="nucleotide sequence ID" value="XM_024474059.1"/>
</dbReference>
<keyword evidence="2" id="KW-1185">Reference proteome</keyword>
<evidence type="ECO:0000313" key="2">
    <source>
        <dbReference type="Proteomes" id="UP000034350"/>
    </source>
</evidence>
<evidence type="ECO:0000313" key="1">
    <source>
        <dbReference type="EMBL" id="KKO74005.1"/>
    </source>
</evidence>
<dbReference type="AlphaFoldDB" id="A0A0F9WAQ1"/>
<proteinExistence type="predicted"/>
<reference evidence="1 2" key="1">
    <citation type="journal article" date="2015" name="Environ. Microbiol.">
        <title>Genome analyses suggest the presence of polyploidy and recent human-driven expansions in eight global populations of the honeybee pathogen Nosema ceranae.</title>
        <authorList>
            <person name="Pelin A."/>
            <person name="Selman M."/>
            <person name="Aris-Brosou S."/>
            <person name="Farinelli L."/>
            <person name="Corradi N."/>
        </authorList>
    </citation>
    <scope>NUCLEOTIDE SEQUENCE [LARGE SCALE GENOMIC DNA]</scope>
    <source>
        <strain evidence="1 2">PA08 1199</strain>
    </source>
</reference>
<protein>
    <submittedName>
        <fullName evidence="1">Uncharacterized protein</fullName>
    </submittedName>
</protein>
<dbReference type="Proteomes" id="UP000034350">
    <property type="component" value="Unassembled WGS sequence"/>
</dbReference>
<dbReference type="EMBL" id="JPQZ01000144">
    <property type="protein sequence ID" value="KKO74005.1"/>
    <property type="molecule type" value="Genomic_DNA"/>
</dbReference>
<name>A0A0F9WAQ1_9MICR</name>
<organism evidence="1 2">
    <name type="scientific">Vairimorpha ceranae</name>
    <dbReference type="NCBI Taxonomy" id="40302"/>
    <lineage>
        <taxon>Eukaryota</taxon>
        <taxon>Fungi</taxon>
        <taxon>Fungi incertae sedis</taxon>
        <taxon>Microsporidia</taxon>
        <taxon>Nosematidae</taxon>
        <taxon>Vairimorpha</taxon>
    </lineage>
</organism>
<comment type="caution">
    <text evidence="1">The sequence shown here is derived from an EMBL/GenBank/DDBJ whole genome shotgun (WGS) entry which is preliminary data.</text>
</comment>